<dbReference type="OrthoDB" id="9805976at2"/>
<dbReference type="AlphaFoldDB" id="A0A1V4IAV7"/>
<evidence type="ECO:0000313" key="1">
    <source>
        <dbReference type="EMBL" id="OPJ56657.1"/>
    </source>
</evidence>
<accession>A0A1V4IAV7</accession>
<dbReference type="SUPFAM" id="SSF52218">
    <property type="entry name" value="Flavoproteins"/>
    <property type="match status" value="1"/>
</dbReference>
<proteinExistence type="predicted"/>
<name>A0A1V4IAV7_9CLOT</name>
<dbReference type="PANTHER" id="PTHR43741">
    <property type="entry name" value="FMN-DEPENDENT NADH-AZOREDUCTASE 1"/>
    <property type="match status" value="1"/>
</dbReference>
<dbReference type="Proteomes" id="UP000191056">
    <property type="component" value="Unassembled WGS sequence"/>
</dbReference>
<evidence type="ECO:0000313" key="2">
    <source>
        <dbReference type="Proteomes" id="UP000191056"/>
    </source>
</evidence>
<gene>
    <name evidence="1" type="ORF">CLCHR_45090</name>
</gene>
<dbReference type="InterPro" id="IPR050104">
    <property type="entry name" value="FMN-dep_NADH:Q_OxRdtase_AzoR1"/>
</dbReference>
<reference evidence="1 2" key="1">
    <citation type="submission" date="2017-03" db="EMBL/GenBank/DDBJ databases">
        <title>Genome sequence of Clostridium chromiireducens DSM 23318.</title>
        <authorList>
            <person name="Poehlein A."/>
            <person name="Daniel R."/>
        </authorList>
    </citation>
    <scope>NUCLEOTIDE SEQUENCE [LARGE SCALE GENOMIC DNA]</scope>
    <source>
        <strain evidence="1 2">DSM 23318</strain>
    </source>
</reference>
<sequence>MLLVHDLNDKDSKEIIPLLPSESKILSREINNIKGCIGCFNCWIKTPGRCIIEDSYTEMPKYILEGGTFVIITQIKYGCYTSYVKNVIDRSIGFLLPFFQTVNGELHHLPRYNNDNLKFIVIGYGDDVTSEEEQTFKDLIKGNATNLCFSDYKAYVVKTPLDIKKIIKSL</sequence>
<dbReference type="RefSeq" id="WP_079442119.1">
    <property type="nucleotide sequence ID" value="NZ_MZGT01000105.1"/>
</dbReference>
<comment type="caution">
    <text evidence="1">The sequence shown here is derived from an EMBL/GenBank/DDBJ whole genome shotgun (WGS) entry which is preliminary data.</text>
</comment>
<dbReference type="STRING" id="225345.CLCHR_45090"/>
<dbReference type="PANTHER" id="PTHR43741:SF3">
    <property type="entry name" value="NADPH-DEPENDENT FMN REDUCTASE-LIKE DOMAIN-CONTAINING PROTEIN"/>
    <property type="match status" value="1"/>
</dbReference>
<dbReference type="EMBL" id="MZGT01000105">
    <property type="protein sequence ID" value="OPJ56657.1"/>
    <property type="molecule type" value="Genomic_DNA"/>
</dbReference>
<dbReference type="Gene3D" id="3.40.50.360">
    <property type="match status" value="1"/>
</dbReference>
<protein>
    <recommendedName>
        <fullName evidence="3">Flavodoxin family protein</fullName>
    </recommendedName>
</protein>
<organism evidence="1 2">
    <name type="scientific">Clostridium chromiireducens</name>
    <dbReference type="NCBI Taxonomy" id="225345"/>
    <lineage>
        <taxon>Bacteria</taxon>
        <taxon>Bacillati</taxon>
        <taxon>Bacillota</taxon>
        <taxon>Clostridia</taxon>
        <taxon>Eubacteriales</taxon>
        <taxon>Clostridiaceae</taxon>
        <taxon>Clostridium</taxon>
    </lineage>
</organism>
<evidence type="ECO:0008006" key="3">
    <source>
        <dbReference type="Google" id="ProtNLM"/>
    </source>
</evidence>
<dbReference type="InterPro" id="IPR029039">
    <property type="entry name" value="Flavoprotein-like_sf"/>
</dbReference>
<keyword evidence="2" id="KW-1185">Reference proteome</keyword>